<feature type="compositionally biased region" description="Basic and acidic residues" evidence="2">
    <location>
        <begin position="1"/>
        <end position="11"/>
    </location>
</feature>
<protein>
    <submittedName>
        <fullName evidence="3">Uncharacterized protein</fullName>
    </submittedName>
</protein>
<feature type="region of interest" description="Disordered" evidence="2">
    <location>
        <begin position="1"/>
        <end position="49"/>
    </location>
</feature>
<keyword evidence="1" id="KW-0175">Coiled coil</keyword>
<proteinExistence type="predicted"/>
<evidence type="ECO:0000256" key="1">
    <source>
        <dbReference type="SAM" id="Coils"/>
    </source>
</evidence>
<feature type="region of interest" description="Disordered" evidence="2">
    <location>
        <begin position="69"/>
        <end position="93"/>
    </location>
</feature>
<reference evidence="3" key="1">
    <citation type="submission" date="2021-01" db="EMBL/GenBank/DDBJ databases">
        <authorList>
            <person name="Corre E."/>
            <person name="Pelletier E."/>
            <person name="Niang G."/>
            <person name="Scheremetjew M."/>
            <person name="Finn R."/>
            <person name="Kale V."/>
            <person name="Holt S."/>
            <person name="Cochrane G."/>
            <person name="Meng A."/>
            <person name="Brown T."/>
            <person name="Cohen L."/>
        </authorList>
    </citation>
    <scope>NUCLEOTIDE SEQUENCE</scope>
    <source>
        <strain evidence="3">Isolate 1302-5</strain>
    </source>
</reference>
<organism evidence="3">
    <name type="scientific">Odontella aurita</name>
    <dbReference type="NCBI Taxonomy" id="265563"/>
    <lineage>
        <taxon>Eukaryota</taxon>
        <taxon>Sar</taxon>
        <taxon>Stramenopiles</taxon>
        <taxon>Ochrophyta</taxon>
        <taxon>Bacillariophyta</taxon>
        <taxon>Mediophyceae</taxon>
        <taxon>Biddulphiophycidae</taxon>
        <taxon>Eupodiscales</taxon>
        <taxon>Odontellaceae</taxon>
        <taxon>Odontella</taxon>
    </lineage>
</organism>
<accession>A0A7S4HNK3</accession>
<feature type="coiled-coil region" evidence="1">
    <location>
        <begin position="313"/>
        <end position="340"/>
    </location>
</feature>
<evidence type="ECO:0000256" key="2">
    <source>
        <dbReference type="SAM" id="MobiDB-lite"/>
    </source>
</evidence>
<dbReference type="AlphaFoldDB" id="A0A7S4HNK3"/>
<sequence>MTALQERKVSLDRSNGASSSLDPRSIAVASTGDVAGTSGGGSAPSGGVTTTMMYRYRATSSAEEVHVTQTTVHPPRGAPNDTPSPTACSEQGGPRAASRFHFVADTRAPSELQRLERETLRRRQEFKEKVREMEYQIAGWTARLANETLARDREWEDLVHKASGQPLEDAVERVMGRIEEKLVSPLASVRPTHGNDSKDDTSNFTLQDVDARVRELDAAHLDHVHKAAYEARVNHLDSIRTKIRDEAYPLLRLEAAKTDKREGGMVRTFESIAASAAHAMAEENAARVADLQLLEGEVEGEVKEKTMRDEKRIDEFLQEIRRMRGALEEERKERQASDEKVLEHIIATREVLQRTVLETLGEA</sequence>
<evidence type="ECO:0000313" key="3">
    <source>
        <dbReference type="EMBL" id="CAE2204568.1"/>
    </source>
</evidence>
<dbReference type="EMBL" id="HBKQ01003106">
    <property type="protein sequence ID" value="CAE2204568.1"/>
    <property type="molecule type" value="Transcribed_RNA"/>
</dbReference>
<gene>
    <name evidence="3" type="ORF">OAUR00152_LOCUS2124</name>
</gene>
<name>A0A7S4HNK3_9STRA</name>
<feature type="compositionally biased region" description="Polar residues" evidence="2">
    <location>
        <begin position="12"/>
        <end position="22"/>
    </location>
</feature>